<comment type="caution">
    <text evidence="1">The sequence shown here is derived from an EMBL/GenBank/DDBJ whole genome shotgun (WGS) entry which is preliminary data.</text>
</comment>
<sequence>MTASADHTQRYLRTRLQRPTRLFVSPSEFAAASRTTPAPVLEAFRADQDIVDQGQNAPLTDEQQSV</sequence>
<evidence type="ECO:0000313" key="1">
    <source>
        <dbReference type="EMBL" id="MBQ0923411.1"/>
    </source>
</evidence>
<keyword evidence="2" id="KW-1185">Reference proteome</keyword>
<proteinExistence type="predicted"/>
<organism evidence="1 2">
    <name type="scientific">Saccharopolyspora endophytica</name>
    <dbReference type="NCBI Taxonomy" id="543886"/>
    <lineage>
        <taxon>Bacteria</taxon>
        <taxon>Bacillati</taxon>
        <taxon>Actinomycetota</taxon>
        <taxon>Actinomycetes</taxon>
        <taxon>Pseudonocardiales</taxon>
        <taxon>Pseudonocardiaceae</taxon>
        <taxon>Saccharopolyspora</taxon>
    </lineage>
</organism>
<reference evidence="1 2" key="1">
    <citation type="submission" date="2021-04" db="EMBL/GenBank/DDBJ databases">
        <title>Whole-genome sequencing of Saccharopolyspora endophytica KCTC 19397.</title>
        <authorList>
            <person name="Ay H."/>
            <person name="Saygin H."/>
            <person name="Sahin N."/>
        </authorList>
    </citation>
    <scope>NUCLEOTIDE SEQUENCE [LARGE SCALE GENOMIC DNA]</scope>
    <source>
        <strain evidence="1 2">KCTC 19397</strain>
    </source>
</reference>
<dbReference type="EMBL" id="JAGPXE010000002">
    <property type="protein sequence ID" value="MBQ0923411.1"/>
    <property type="molecule type" value="Genomic_DNA"/>
</dbReference>
<name>A0ABS5DAV5_9PSEU</name>
<gene>
    <name evidence="1" type="ORF">KBO27_05615</name>
</gene>
<dbReference type="Proteomes" id="UP000674084">
    <property type="component" value="Unassembled WGS sequence"/>
</dbReference>
<accession>A0ABS5DAV5</accession>
<protein>
    <submittedName>
        <fullName evidence="1">Uncharacterized protein</fullName>
    </submittedName>
</protein>
<evidence type="ECO:0000313" key="2">
    <source>
        <dbReference type="Proteomes" id="UP000674084"/>
    </source>
</evidence>
<dbReference type="RefSeq" id="WP_210968872.1">
    <property type="nucleotide sequence ID" value="NZ_JAGPXE010000002.1"/>
</dbReference>